<dbReference type="GO" id="GO:0004373">
    <property type="term" value="F:alpha-1,4-glucan glucosyltransferase (UDP-glucose donor) activity"/>
    <property type="evidence" value="ECO:0007669"/>
    <property type="project" value="InterPro"/>
</dbReference>
<dbReference type="PANTHER" id="PTHR45825">
    <property type="entry name" value="GRANULE-BOUND STARCH SYNTHASE 1, CHLOROPLASTIC/AMYLOPLASTIC"/>
    <property type="match status" value="1"/>
</dbReference>
<dbReference type="InterPro" id="IPR013534">
    <property type="entry name" value="Starch_synth_cat_dom"/>
</dbReference>
<sequence>MKILFATAEAFPFIKTGGLGDVAYSLPKALYKEDIDIRVILPKYSKIKSELLKKQQHIGHKKIWVAHHNEYVGVETVLYKGIPYYFIDNERYFKRNNIYGEFDDCERFLFFAKAVVETMDITGFTPDIIHCNDWQTGLIPIYLKERGKQDIKTIFTIHNLRFQGFFFNNVIESLLEIDRYKYYHEEGIKYYDMISFLKAGVVYSDYITTVSESYAEEIKTPELGEGLHGLFQKLEYRLSGVVNGIDKSSYPLPKKSKEDLKTALQKRLGLKVEKDIPLIAMITRLDSQKGIDFVIEKMDEIMSMGVQFILLGTGEDRYENFFRWKESQYPGYLCSYIGFDSDLSLEIYQGADLFLMPSVYEPCGLAQMIAMRYGCVPVVRETGGLRDTVTPYNEYTGEGDGFGFRELNANDMMKTLHYAIRTYHNPKEWHILVENAKKRKNSWKESAKKYQVIYQKVLGRFHEVEVIKNKKKNKKSE</sequence>
<keyword evidence="4 7" id="KW-0328">Glycosyltransferase</keyword>
<dbReference type="SUPFAM" id="SSF53756">
    <property type="entry name" value="UDP-Glycosyltransferase/glycogen phosphorylase"/>
    <property type="match status" value="1"/>
</dbReference>
<evidence type="ECO:0000256" key="5">
    <source>
        <dbReference type="ARBA" id="ARBA00022679"/>
    </source>
</evidence>
<dbReference type="GO" id="GO:0009011">
    <property type="term" value="F:alpha-1,4-glucan glucosyltransferase (ADP-glucose donor) activity"/>
    <property type="evidence" value="ECO:0007669"/>
    <property type="project" value="UniProtKB-UniRule"/>
</dbReference>
<evidence type="ECO:0000313" key="11">
    <source>
        <dbReference type="Proteomes" id="UP000031184"/>
    </source>
</evidence>
<evidence type="ECO:0000256" key="1">
    <source>
        <dbReference type="ARBA" id="ARBA00001478"/>
    </source>
</evidence>
<dbReference type="UniPathway" id="UPA00164"/>
<evidence type="ECO:0000259" key="9">
    <source>
        <dbReference type="Pfam" id="PF08323"/>
    </source>
</evidence>
<feature type="domain" description="Glycosyl transferase family 1" evidence="8">
    <location>
        <begin position="273"/>
        <end position="439"/>
    </location>
</feature>
<dbReference type="PANTHER" id="PTHR45825:SF11">
    <property type="entry name" value="ALPHA AMYLASE DOMAIN-CONTAINING PROTEIN"/>
    <property type="match status" value="1"/>
</dbReference>
<dbReference type="EMBL" id="AUZI01000011">
    <property type="protein sequence ID" value="KID49744.1"/>
    <property type="molecule type" value="Genomic_DNA"/>
</dbReference>
<dbReference type="Pfam" id="PF00534">
    <property type="entry name" value="Glycos_transf_1"/>
    <property type="match status" value="1"/>
</dbReference>
<gene>
    <name evidence="7" type="primary">glgA</name>
    <name evidence="10" type="ORF">C095_02925</name>
</gene>
<evidence type="ECO:0000259" key="8">
    <source>
        <dbReference type="Pfam" id="PF00534"/>
    </source>
</evidence>
<dbReference type="HAMAP" id="MF_00484">
    <property type="entry name" value="Glycogen_synth"/>
    <property type="match status" value="1"/>
</dbReference>
<dbReference type="EC" id="2.4.1.21" evidence="7"/>
<dbReference type="Gene3D" id="3.40.50.2000">
    <property type="entry name" value="Glycogen Phosphorylase B"/>
    <property type="match status" value="2"/>
</dbReference>
<comment type="pathway">
    <text evidence="7">Glycan biosynthesis; glycogen biosynthesis.</text>
</comment>
<evidence type="ECO:0000313" key="10">
    <source>
        <dbReference type="EMBL" id="KID49744.1"/>
    </source>
</evidence>
<evidence type="ECO:0000256" key="7">
    <source>
        <dbReference type="HAMAP-Rule" id="MF_00484"/>
    </source>
</evidence>
<keyword evidence="5 7" id="KW-0808">Transferase</keyword>
<proteinExistence type="inferred from homology"/>
<comment type="caution">
    <text evidence="10">The sequence shown here is derived from an EMBL/GenBank/DDBJ whole genome shotgun (WGS) entry which is preliminary data.</text>
</comment>
<evidence type="ECO:0000256" key="4">
    <source>
        <dbReference type="ARBA" id="ARBA00022676"/>
    </source>
</evidence>
<evidence type="ECO:0000256" key="3">
    <source>
        <dbReference type="ARBA" id="ARBA00010281"/>
    </source>
</evidence>
<comment type="catalytic activity">
    <reaction evidence="1 7">
        <text>[(1-&gt;4)-alpha-D-glucosyl](n) + ADP-alpha-D-glucose = [(1-&gt;4)-alpha-D-glucosyl](n+1) + ADP + H(+)</text>
        <dbReference type="Rhea" id="RHEA:18189"/>
        <dbReference type="Rhea" id="RHEA-COMP:9584"/>
        <dbReference type="Rhea" id="RHEA-COMP:9587"/>
        <dbReference type="ChEBI" id="CHEBI:15378"/>
        <dbReference type="ChEBI" id="CHEBI:15444"/>
        <dbReference type="ChEBI" id="CHEBI:57498"/>
        <dbReference type="ChEBI" id="CHEBI:456216"/>
        <dbReference type="EC" id="2.4.1.21"/>
    </reaction>
</comment>
<dbReference type="NCBIfam" id="TIGR02095">
    <property type="entry name" value="glgA"/>
    <property type="match status" value="1"/>
</dbReference>
<dbReference type="InterPro" id="IPR001296">
    <property type="entry name" value="Glyco_trans_1"/>
</dbReference>
<keyword evidence="6 7" id="KW-0320">Glycogen biosynthesis</keyword>
<accession>A0A0B4EXT6</accession>
<dbReference type="PATRIC" id="fig|1226633.4.peg.583"/>
<organism evidence="10 11">
    <name type="scientific">Fusobacterium necrophorum subsp. funduliforme B35</name>
    <dbReference type="NCBI Taxonomy" id="1226633"/>
    <lineage>
        <taxon>Bacteria</taxon>
        <taxon>Fusobacteriati</taxon>
        <taxon>Fusobacteriota</taxon>
        <taxon>Fusobacteriia</taxon>
        <taxon>Fusobacteriales</taxon>
        <taxon>Fusobacteriaceae</taxon>
        <taxon>Fusobacterium</taxon>
    </lineage>
</organism>
<dbReference type="InterPro" id="IPR011835">
    <property type="entry name" value="GS/SS"/>
</dbReference>
<dbReference type="GO" id="GO:0005978">
    <property type="term" value="P:glycogen biosynthetic process"/>
    <property type="evidence" value="ECO:0007669"/>
    <property type="project" value="UniProtKB-UniRule"/>
</dbReference>
<evidence type="ECO:0000256" key="2">
    <source>
        <dbReference type="ARBA" id="ARBA00002764"/>
    </source>
</evidence>
<protein>
    <recommendedName>
        <fullName evidence="7">Glycogen synthase</fullName>
        <ecNumber evidence="7">2.4.1.21</ecNumber>
    </recommendedName>
    <alternativeName>
        <fullName evidence="7">Starch [bacterial glycogen] synthase</fullName>
    </alternativeName>
</protein>
<reference evidence="10 11" key="1">
    <citation type="submission" date="2013-08" db="EMBL/GenBank/DDBJ databases">
        <title>An opportunistic ruminal bacterium that causes liver abscesses in cattle.</title>
        <authorList>
            <person name="Benahmed F.H."/>
            <person name="Rasmussen M."/>
            <person name="Harbottle H."/>
            <person name="Soppet D."/>
            <person name="Nagaraja T.G."/>
            <person name="Davidson M."/>
        </authorList>
    </citation>
    <scope>NUCLEOTIDE SEQUENCE [LARGE SCALE GENOMIC DNA]</scope>
    <source>
        <strain evidence="10 11">B35</strain>
    </source>
</reference>
<feature type="binding site" evidence="7">
    <location>
        <position position="15"/>
    </location>
    <ligand>
        <name>ADP-alpha-D-glucose</name>
        <dbReference type="ChEBI" id="CHEBI:57498"/>
    </ligand>
</feature>
<dbReference type="CDD" id="cd03791">
    <property type="entry name" value="GT5_Glycogen_synthase_DULL1-like"/>
    <property type="match status" value="1"/>
</dbReference>
<feature type="domain" description="Starch synthase catalytic" evidence="9">
    <location>
        <begin position="2"/>
        <end position="232"/>
    </location>
</feature>
<name>A0A0B4EXT6_9FUSO</name>
<dbReference type="Proteomes" id="UP000031184">
    <property type="component" value="Unassembled WGS sequence"/>
</dbReference>
<comment type="function">
    <text evidence="2 7">Synthesizes alpha-1,4-glucan chains using ADP-glucose.</text>
</comment>
<dbReference type="Pfam" id="PF08323">
    <property type="entry name" value="Glyco_transf_5"/>
    <property type="match status" value="1"/>
</dbReference>
<comment type="similarity">
    <text evidence="3 7">Belongs to the glycosyltransferase 1 family. Bacterial/plant glycogen synthase subfamily.</text>
</comment>
<dbReference type="AlphaFoldDB" id="A0A0B4EXT6"/>
<evidence type="ECO:0000256" key="6">
    <source>
        <dbReference type="ARBA" id="ARBA00023056"/>
    </source>
</evidence>